<dbReference type="KEGG" id="tpla:ElP_48060"/>
<organism evidence="1 2">
    <name type="scientific">Tautonia plasticadhaerens</name>
    <dbReference type="NCBI Taxonomy" id="2527974"/>
    <lineage>
        <taxon>Bacteria</taxon>
        <taxon>Pseudomonadati</taxon>
        <taxon>Planctomycetota</taxon>
        <taxon>Planctomycetia</taxon>
        <taxon>Isosphaerales</taxon>
        <taxon>Isosphaeraceae</taxon>
        <taxon>Tautonia</taxon>
    </lineage>
</organism>
<dbReference type="InterPro" id="IPR019238">
    <property type="entry name" value="AbiEi_2"/>
</dbReference>
<accession>A0A518H7Y6</accession>
<name>A0A518H7Y6_9BACT</name>
<dbReference type="AlphaFoldDB" id="A0A518H7Y6"/>
<protein>
    <submittedName>
        <fullName evidence="1">Uncharacterized protein</fullName>
    </submittedName>
</protein>
<dbReference type="EMBL" id="CP036426">
    <property type="protein sequence ID" value="QDV36876.1"/>
    <property type="molecule type" value="Genomic_DNA"/>
</dbReference>
<proteinExistence type="predicted"/>
<reference evidence="1 2" key="1">
    <citation type="submission" date="2019-02" db="EMBL/GenBank/DDBJ databases">
        <title>Deep-cultivation of Planctomycetes and their phenomic and genomic characterization uncovers novel biology.</title>
        <authorList>
            <person name="Wiegand S."/>
            <person name="Jogler M."/>
            <person name="Boedeker C."/>
            <person name="Pinto D."/>
            <person name="Vollmers J."/>
            <person name="Rivas-Marin E."/>
            <person name="Kohn T."/>
            <person name="Peeters S.H."/>
            <person name="Heuer A."/>
            <person name="Rast P."/>
            <person name="Oberbeckmann S."/>
            <person name="Bunk B."/>
            <person name="Jeske O."/>
            <person name="Meyerdierks A."/>
            <person name="Storesund J.E."/>
            <person name="Kallscheuer N."/>
            <person name="Luecker S."/>
            <person name="Lage O.M."/>
            <person name="Pohl T."/>
            <person name="Merkel B.J."/>
            <person name="Hornburger P."/>
            <person name="Mueller R.-W."/>
            <person name="Bruemmer F."/>
            <person name="Labrenz M."/>
            <person name="Spormann A.M."/>
            <person name="Op den Camp H."/>
            <person name="Overmann J."/>
            <person name="Amann R."/>
            <person name="Jetten M.S.M."/>
            <person name="Mascher T."/>
            <person name="Medema M.H."/>
            <person name="Devos D.P."/>
            <person name="Kaster A.-K."/>
            <person name="Ovreas L."/>
            <person name="Rohde M."/>
            <person name="Galperin M.Y."/>
            <person name="Jogler C."/>
        </authorList>
    </citation>
    <scope>NUCLEOTIDE SEQUENCE [LARGE SCALE GENOMIC DNA]</scope>
    <source>
        <strain evidence="1 2">ElP</strain>
    </source>
</reference>
<evidence type="ECO:0000313" key="1">
    <source>
        <dbReference type="EMBL" id="QDV36876.1"/>
    </source>
</evidence>
<dbReference type="Proteomes" id="UP000317835">
    <property type="component" value="Chromosome"/>
</dbReference>
<dbReference type="Pfam" id="PF09952">
    <property type="entry name" value="AbiEi_2"/>
    <property type="match status" value="1"/>
</dbReference>
<evidence type="ECO:0000313" key="2">
    <source>
        <dbReference type="Proteomes" id="UP000317835"/>
    </source>
</evidence>
<keyword evidence="2" id="KW-1185">Reference proteome</keyword>
<sequence length="212" mass="24168">MLEKPGYSWQVQELADEANVSMGLASKVKEELLQNALLVQEGKRVRIKNPKDMLAEWSEHYQVQGEEIHFYVMGKAKDIEERVGTLCEEKGYRYGLTEFSGAWRVAPMVRYERSTIYLAEGNGPLILEDIQECLKAKSVETGSNLKLRLAPDDYVFYGGEKHHGLNVVSPIQLYLDLMKSKARGEEAAQEIYERCLSPRFDKAAGTYLEPDR</sequence>
<gene>
    <name evidence="1" type="ORF">ElP_48060</name>
</gene>